<name>X0T7S1_9ZZZZ</name>
<dbReference type="Pfam" id="PF02687">
    <property type="entry name" value="FtsX"/>
    <property type="match status" value="1"/>
</dbReference>
<dbReference type="PANTHER" id="PTHR30572:SF18">
    <property type="entry name" value="ABC-TYPE MACROLIDE FAMILY EXPORT SYSTEM PERMEASE COMPONENT 2"/>
    <property type="match status" value="1"/>
</dbReference>
<keyword evidence="2" id="KW-1003">Cell membrane</keyword>
<feature type="domain" description="ABC3 transporter permease C-terminal" evidence="7">
    <location>
        <begin position="280"/>
        <end position="334"/>
    </location>
</feature>
<evidence type="ECO:0000259" key="8">
    <source>
        <dbReference type="Pfam" id="PF12704"/>
    </source>
</evidence>
<dbReference type="InterPro" id="IPR025857">
    <property type="entry name" value="MacB_PCD"/>
</dbReference>
<dbReference type="GO" id="GO:0022857">
    <property type="term" value="F:transmembrane transporter activity"/>
    <property type="evidence" value="ECO:0007669"/>
    <property type="project" value="TreeGrafter"/>
</dbReference>
<keyword evidence="4 6" id="KW-1133">Transmembrane helix</keyword>
<sequence length="334" mass="38208">MFKNYLKIVLRSMKKYKGYSFINIGGLAVGLACFILISLWINFEISYDRFHENSDDLYQVINEIFLPNGDFRFFTNTPGALANALKTERPEIRNVSRSVDRTKVLFGTEDKRFLERVRFVDPAFLEMFSIEFIKGNPKTALSQPNSIILTENIAEKHFTEQDALGQEILVGPNRSFLVTGVIKEIPDNSFLGSLCLLPITVLRDMGWGIDKWGGGNYHTYVHLEEDIDMEFFNAQIRDFYKKHAPNWVPSKLSLRPITRIHLYELNGGGPIVYVYIFSGLTVFILLLAMVNFTNLSTARSVLRAKEIGVRKTVGAYRQQLTKQILMESILVTLL</sequence>
<comment type="subcellular location">
    <subcellularLocation>
        <location evidence="1">Cell membrane</location>
        <topology evidence="1">Multi-pass membrane protein</topology>
    </subcellularLocation>
</comment>
<evidence type="ECO:0000256" key="3">
    <source>
        <dbReference type="ARBA" id="ARBA00022692"/>
    </source>
</evidence>
<dbReference type="GO" id="GO:0005886">
    <property type="term" value="C:plasma membrane"/>
    <property type="evidence" value="ECO:0007669"/>
    <property type="project" value="UniProtKB-SubCell"/>
</dbReference>
<keyword evidence="5 6" id="KW-0472">Membrane</keyword>
<proteinExistence type="predicted"/>
<evidence type="ECO:0000313" key="9">
    <source>
        <dbReference type="EMBL" id="GAF83381.1"/>
    </source>
</evidence>
<dbReference type="InterPro" id="IPR050250">
    <property type="entry name" value="Macrolide_Exporter_MacB"/>
</dbReference>
<dbReference type="EMBL" id="BARS01000848">
    <property type="protein sequence ID" value="GAF83381.1"/>
    <property type="molecule type" value="Genomic_DNA"/>
</dbReference>
<feature type="non-terminal residue" evidence="9">
    <location>
        <position position="334"/>
    </location>
</feature>
<feature type="transmembrane region" description="Helical" evidence="6">
    <location>
        <begin position="21"/>
        <end position="41"/>
    </location>
</feature>
<protein>
    <submittedName>
        <fullName evidence="9">Uncharacterized protein</fullName>
    </submittedName>
</protein>
<evidence type="ECO:0000256" key="4">
    <source>
        <dbReference type="ARBA" id="ARBA00022989"/>
    </source>
</evidence>
<feature type="domain" description="MacB-like periplasmic core" evidence="8">
    <location>
        <begin position="20"/>
        <end position="238"/>
    </location>
</feature>
<dbReference type="Pfam" id="PF12704">
    <property type="entry name" value="MacB_PCD"/>
    <property type="match status" value="1"/>
</dbReference>
<evidence type="ECO:0000256" key="5">
    <source>
        <dbReference type="ARBA" id="ARBA00023136"/>
    </source>
</evidence>
<dbReference type="PROSITE" id="PS51257">
    <property type="entry name" value="PROKAR_LIPOPROTEIN"/>
    <property type="match status" value="1"/>
</dbReference>
<reference evidence="9" key="1">
    <citation type="journal article" date="2014" name="Front. Microbiol.">
        <title>High frequency of phylogenetically diverse reductive dehalogenase-homologous genes in deep subseafloor sedimentary metagenomes.</title>
        <authorList>
            <person name="Kawai M."/>
            <person name="Futagami T."/>
            <person name="Toyoda A."/>
            <person name="Takaki Y."/>
            <person name="Nishi S."/>
            <person name="Hori S."/>
            <person name="Arai W."/>
            <person name="Tsubouchi T."/>
            <person name="Morono Y."/>
            <person name="Uchiyama I."/>
            <person name="Ito T."/>
            <person name="Fujiyama A."/>
            <person name="Inagaki F."/>
            <person name="Takami H."/>
        </authorList>
    </citation>
    <scope>NUCLEOTIDE SEQUENCE</scope>
    <source>
        <strain evidence="9">Expedition CK06-06</strain>
    </source>
</reference>
<evidence type="ECO:0000256" key="6">
    <source>
        <dbReference type="SAM" id="Phobius"/>
    </source>
</evidence>
<organism evidence="9">
    <name type="scientific">marine sediment metagenome</name>
    <dbReference type="NCBI Taxonomy" id="412755"/>
    <lineage>
        <taxon>unclassified sequences</taxon>
        <taxon>metagenomes</taxon>
        <taxon>ecological metagenomes</taxon>
    </lineage>
</organism>
<evidence type="ECO:0000259" key="7">
    <source>
        <dbReference type="Pfam" id="PF02687"/>
    </source>
</evidence>
<dbReference type="PANTHER" id="PTHR30572">
    <property type="entry name" value="MEMBRANE COMPONENT OF TRANSPORTER-RELATED"/>
    <property type="match status" value="1"/>
</dbReference>
<evidence type="ECO:0000256" key="1">
    <source>
        <dbReference type="ARBA" id="ARBA00004651"/>
    </source>
</evidence>
<dbReference type="InterPro" id="IPR003838">
    <property type="entry name" value="ABC3_permease_C"/>
</dbReference>
<keyword evidence="3 6" id="KW-0812">Transmembrane</keyword>
<evidence type="ECO:0000256" key="2">
    <source>
        <dbReference type="ARBA" id="ARBA00022475"/>
    </source>
</evidence>
<gene>
    <name evidence="9" type="ORF">S01H1_01863</name>
</gene>
<comment type="caution">
    <text evidence="9">The sequence shown here is derived from an EMBL/GenBank/DDBJ whole genome shotgun (WGS) entry which is preliminary data.</text>
</comment>
<dbReference type="AlphaFoldDB" id="X0T7S1"/>
<feature type="transmembrane region" description="Helical" evidence="6">
    <location>
        <begin position="272"/>
        <end position="293"/>
    </location>
</feature>
<accession>X0T7S1</accession>